<dbReference type="EMBL" id="JAPDRK010000005">
    <property type="protein sequence ID" value="KAJ9612169.1"/>
    <property type="molecule type" value="Genomic_DNA"/>
</dbReference>
<feature type="region of interest" description="Disordered" evidence="1">
    <location>
        <begin position="91"/>
        <end position="121"/>
    </location>
</feature>
<dbReference type="PANTHER" id="PTHR37012">
    <property type="entry name" value="B-ZIP TRANSCRIPTION FACTOR (EUROFUNG)-RELATED"/>
    <property type="match status" value="1"/>
</dbReference>
<name>A0AA39CKA0_9EURO</name>
<evidence type="ECO:0008006" key="4">
    <source>
        <dbReference type="Google" id="ProtNLM"/>
    </source>
</evidence>
<organism evidence="2 3">
    <name type="scientific">Cladophialophora chaetospira</name>
    <dbReference type="NCBI Taxonomy" id="386627"/>
    <lineage>
        <taxon>Eukaryota</taxon>
        <taxon>Fungi</taxon>
        <taxon>Dikarya</taxon>
        <taxon>Ascomycota</taxon>
        <taxon>Pezizomycotina</taxon>
        <taxon>Eurotiomycetes</taxon>
        <taxon>Chaetothyriomycetidae</taxon>
        <taxon>Chaetothyriales</taxon>
        <taxon>Herpotrichiellaceae</taxon>
        <taxon>Cladophialophora</taxon>
    </lineage>
</organism>
<dbReference type="Proteomes" id="UP001172673">
    <property type="component" value="Unassembled WGS sequence"/>
</dbReference>
<feature type="compositionally biased region" description="Polar residues" evidence="1">
    <location>
        <begin position="103"/>
        <end position="114"/>
    </location>
</feature>
<protein>
    <recommendedName>
        <fullName evidence="4">BZIP transcription factor</fullName>
    </recommendedName>
</protein>
<dbReference type="CDD" id="cd14688">
    <property type="entry name" value="bZIP_YAP"/>
    <property type="match status" value="1"/>
</dbReference>
<accession>A0AA39CKA0</accession>
<feature type="region of interest" description="Disordered" evidence="1">
    <location>
        <begin position="1"/>
        <end position="69"/>
    </location>
</feature>
<evidence type="ECO:0000256" key="1">
    <source>
        <dbReference type="SAM" id="MobiDB-lite"/>
    </source>
</evidence>
<gene>
    <name evidence="2" type="ORF">H2200_003766</name>
</gene>
<dbReference type="Pfam" id="PF11905">
    <property type="entry name" value="DUF3425"/>
    <property type="match status" value="1"/>
</dbReference>
<evidence type="ECO:0000313" key="2">
    <source>
        <dbReference type="EMBL" id="KAJ9612169.1"/>
    </source>
</evidence>
<dbReference type="AlphaFoldDB" id="A0AA39CKA0"/>
<reference evidence="2" key="1">
    <citation type="submission" date="2022-10" db="EMBL/GenBank/DDBJ databases">
        <title>Culturing micro-colonial fungi from biological soil crusts in the Mojave desert and describing Neophaeococcomyces mojavensis, and introducing the new genera and species Taxawa tesnikishii.</title>
        <authorList>
            <person name="Kurbessoian T."/>
            <person name="Stajich J.E."/>
        </authorList>
    </citation>
    <scope>NUCLEOTIDE SEQUENCE</scope>
    <source>
        <strain evidence="2">TK_41</strain>
    </source>
</reference>
<dbReference type="InterPro" id="IPR021833">
    <property type="entry name" value="DUF3425"/>
</dbReference>
<feature type="compositionally biased region" description="Polar residues" evidence="1">
    <location>
        <begin position="1"/>
        <end position="22"/>
    </location>
</feature>
<comment type="caution">
    <text evidence="2">The sequence shown here is derived from an EMBL/GenBank/DDBJ whole genome shotgun (WGS) entry which is preliminary data.</text>
</comment>
<keyword evidence="3" id="KW-1185">Reference proteome</keyword>
<proteinExistence type="predicted"/>
<evidence type="ECO:0000313" key="3">
    <source>
        <dbReference type="Proteomes" id="UP001172673"/>
    </source>
</evidence>
<dbReference type="PANTHER" id="PTHR37012:SF7">
    <property type="entry name" value="B-ZIP TRANSCRIPTION FACTOR (EUROFUNG)-RELATED"/>
    <property type="match status" value="1"/>
</dbReference>
<sequence length="601" mass="66990">MPALSATVSNTSSRRATVLSQKNSEKKQNGSVPDTKSGSDEPTPKRPKRTLKLTASQRERKRAIDREAQRSIRLKTKNYIAHLENLVRIMENGGSNTNGGEPGAQSQEPSTSQQEGERARALLSQLRHSEEEVRNLKEMLFGVQKLVGSALAPTDEEAESKWLALASTCNGDQALRNPNMPHHDHLENCASVYSQSSDSSSPVMELGYQPYDQSNATEAFSTEYTSKAAGSQPYTTQQQDLYNSFGRFSAPAGRPEPPTSGAGDVSIAKEEGDLFLLTERQVNRVLAGGHQSFTNQPLDEDIIVRAVLHGWRDVQDEYLLDKGWQALRTIDQCVFRESGVVERMAILYMMRLKLLHQSNINPQYLAPLPPFFQRGAQEDPEVLKTTPIIEHFIWPGLRSSLCRNPKWHIDKKYSDAFRHSLKFVWPFDISDLYSKDFSTQLYSITPEFKQRQWDLRSWTMKREYFALATEMIGAIPVYEAPLNRALIPAGSMPIQTATHARQASQGSLLPSSVAKLEEREEVPSQMALAPSSAHAPSQINGSGPQVAMEMAGTQVPYSADVEAWLGDPDMVPQYWSMSSGMNVGYDAGPQQWPAVQRGFGR</sequence>